<dbReference type="GO" id="GO:0010288">
    <property type="term" value="P:response to lead ion"/>
    <property type="evidence" value="ECO:0007669"/>
    <property type="project" value="TreeGrafter"/>
</dbReference>
<gene>
    <name evidence="3" type="ORF">EAV92_06265</name>
</gene>
<evidence type="ECO:0000256" key="1">
    <source>
        <dbReference type="ARBA" id="ARBA00023125"/>
    </source>
</evidence>
<protein>
    <submittedName>
        <fullName evidence="3">ArsR family transcriptional regulator</fullName>
    </submittedName>
</protein>
<feature type="domain" description="HTH arsR-type" evidence="2">
    <location>
        <begin position="1"/>
        <end position="94"/>
    </location>
</feature>
<dbReference type="PRINTS" id="PR00778">
    <property type="entry name" value="HTHARSR"/>
</dbReference>
<dbReference type="GO" id="GO:0097063">
    <property type="term" value="F:cadmium ion sensor activity"/>
    <property type="evidence" value="ECO:0007669"/>
    <property type="project" value="TreeGrafter"/>
</dbReference>
<dbReference type="InterPro" id="IPR036388">
    <property type="entry name" value="WH-like_DNA-bd_sf"/>
</dbReference>
<dbReference type="RefSeq" id="WP_123043600.1">
    <property type="nucleotide sequence ID" value="NZ_CP033433.1"/>
</dbReference>
<dbReference type="SMART" id="SM00418">
    <property type="entry name" value="HTH_ARSR"/>
    <property type="match status" value="1"/>
</dbReference>
<dbReference type="InterPro" id="IPR036390">
    <property type="entry name" value="WH_DNA-bd_sf"/>
</dbReference>
<dbReference type="GO" id="GO:0003700">
    <property type="term" value="F:DNA-binding transcription factor activity"/>
    <property type="evidence" value="ECO:0007669"/>
    <property type="project" value="InterPro"/>
</dbReference>
<dbReference type="InterPro" id="IPR052543">
    <property type="entry name" value="HTH_Metal-responsive_Reg"/>
</dbReference>
<dbReference type="GO" id="GO:0003677">
    <property type="term" value="F:DNA binding"/>
    <property type="evidence" value="ECO:0007669"/>
    <property type="project" value="UniProtKB-KW"/>
</dbReference>
<dbReference type="CDD" id="cd00090">
    <property type="entry name" value="HTH_ARSR"/>
    <property type="match status" value="1"/>
</dbReference>
<dbReference type="GO" id="GO:0032791">
    <property type="term" value="F:lead ion binding"/>
    <property type="evidence" value="ECO:0007669"/>
    <property type="project" value="TreeGrafter"/>
</dbReference>
<evidence type="ECO:0000313" key="4">
    <source>
        <dbReference type="Proteomes" id="UP000269097"/>
    </source>
</evidence>
<organism evidence="3 4">
    <name type="scientific">Cohnella candidum</name>
    <dbReference type="NCBI Taxonomy" id="2674991"/>
    <lineage>
        <taxon>Bacteria</taxon>
        <taxon>Bacillati</taxon>
        <taxon>Bacillota</taxon>
        <taxon>Bacilli</taxon>
        <taxon>Bacillales</taxon>
        <taxon>Paenibacillaceae</taxon>
        <taxon>Cohnella</taxon>
    </lineage>
</organism>
<evidence type="ECO:0000313" key="3">
    <source>
        <dbReference type="EMBL" id="AYQ75519.1"/>
    </source>
</evidence>
<dbReference type="InterPro" id="IPR001845">
    <property type="entry name" value="HTH_ArsR_DNA-bd_dom"/>
</dbReference>
<sequence>MNAYPDFSYVAKLIAEPARAAILNGLMDGSSLPAGELAYRASVSAPTISSHLAKLVEGGLITVHQQGRHRYFKIADASVAEILEKLGTLAPPVQVRSLRQSEELKRVRRARTCYDHLAGELGVGLAESLVKRNMIILENGEYAVTEPGKELFSRWGIRLEEARVKRRVFAKACLDWSERRFHISGWLGAAMATRFFELGWIERVDGSRAVRLTEAGKAALREDLGYVETIRI</sequence>
<name>A0A3G3K6Z0_9BACL</name>
<reference evidence="3 4" key="1">
    <citation type="submission" date="2018-10" db="EMBL/GenBank/DDBJ databases">
        <title>Genome Sequence of Cohnella sp.</title>
        <authorList>
            <person name="Srinivasan S."/>
            <person name="Kim M.K."/>
        </authorList>
    </citation>
    <scope>NUCLEOTIDE SEQUENCE [LARGE SCALE GENOMIC DNA]</scope>
    <source>
        <strain evidence="3 4">18JY8-7</strain>
    </source>
</reference>
<dbReference type="GO" id="GO:0046686">
    <property type="term" value="P:response to cadmium ion"/>
    <property type="evidence" value="ECO:0007669"/>
    <property type="project" value="TreeGrafter"/>
</dbReference>
<dbReference type="Pfam" id="PF12840">
    <property type="entry name" value="HTH_20"/>
    <property type="match status" value="1"/>
</dbReference>
<dbReference type="Proteomes" id="UP000269097">
    <property type="component" value="Chromosome"/>
</dbReference>
<dbReference type="PANTHER" id="PTHR39168">
    <property type="entry name" value="TRANSCRIPTIONAL REGULATOR-RELATED"/>
    <property type="match status" value="1"/>
</dbReference>
<dbReference type="SUPFAM" id="SSF46785">
    <property type="entry name" value="Winged helix' DNA-binding domain"/>
    <property type="match status" value="1"/>
</dbReference>
<accession>A0A3G3K6Z0</accession>
<proteinExistence type="predicted"/>
<dbReference type="AlphaFoldDB" id="A0A3G3K6Z0"/>
<dbReference type="KEGG" id="coh:EAV92_06265"/>
<dbReference type="NCBIfam" id="NF033788">
    <property type="entry name" value="HTH_metalloreg"/>
    <property type="match status" value="1"/>
</dbReference>
<dbReference type="EMBL" id="CP033433">
    <property type="protein sequence ID" value="AYQ75519.1"/>
    <property type="molecule type" value="Genomic_DNA"/>
</dbReference>
<keyword evidence="1" id="KW-0238">DNA-binding</keyword>
<dbReference type="PROSITE" id="PS50987">
    <property type="entry name" value="HTH_ARSR_2"/>
    <property type="match status" value="1"/>
</dbReference>
<evidence type="ECO:0000259" key="2">
    <source>
        <dbReference type="PROSITE" id="PS50987"/>
    </source>
</evidence>
<dbReference type="InterPro" id="IPR011991">
    <property type="entry name" value="ArsR-like_HTH"/>
</dbReference>
<dbReference type="PANTHER" id="PTHR39168:SF1">
    <property type="entry name" value="TRANSCRIPTIONAL REGULATORY PROTEIN"/>
    <property type="match status" value="1"/>
</dbReference>
<dbReference type="Gene3D" id="1.10.10.10">
    <property type="entry name" value="Winged helix-like DNA-binding domain superfamily/Winged helix DNA-binding domain"/>
    <property type="match status" value="1"/>
</dbReference>
<keyword evidence="4" id="KW-1185">Reference proteome</keyword>